<feature type="compositionally biased region" description="Basic and acidic residues" evidence="1">
    <location>
        <begin position="50"/>
        <end position="61"/>
    </location>
</feature>
<dbReference type="AlphaFoldDB" id="A0A0D8ZZ27"/>
<accession>A0A0D8ZZ27</accession>
<keyword evidence="3" id="KW-1185">Reference proteome</keyword>
<gene>
    <name evidence="2" type="ORF">UH38_00700</name>
</gene>
<comment type="caution">
    <text evidence="2">The sequence shown here is derived from an EMBL/GenBank/DDBJ whole genome shotgun (WGS) entry which is preliminary data.</text>
</comment>
<sequence>MSETIKPDANQASTQDAQLAAESMAEGREKMQSVDFDADYAAAQQFSVSDIDRTDEGEKAAAEATAPNFQTSNSSNDTKLEAKETGDPNDYMDMAKDVAGTEAVGNVSDDLIQKALEKGQPGK</sequence>
<evidence type="ECO:0000313" key="3">
    <source>
        <dbReference type="Proteomes" id="UP000032452"/>
    </source>
</evidence>
<proteinExistence type="predicted"/>
<dbReference type="OrthoDB" id="531088at2"/>
<dbReference type="RefSeq" id="WP_045053024.1">
    <property type="nucleotide sequence ID" value="NZ_CAWMDP010000017.1"/>
</dbReference>
<feature type="compositionally biased region" description="Polar residues" evidence="1">
    <location>
        <begin position="67"/>
        <end position="77"/>
    </location>
</feature>
<evidence type="ECO:0000313" key="2">
    <source>
        <dbReference type="EMBL" id="KJH73662.1"/>
    </source>
</evidence>
<evidence type="ECO:0000256" key="1">
    <source>
        <dbReference type="SAM" id="MobiDB-lite"/>
    </source>
</evidence>
<feature type="region of interest" description="Disordered" evidence="1">
    <location>
        <begin position="50"/>
        <end position="89"/>
    </location>
</feature>
<dbReference type="PATRIC" id="fig|1618023.3.peg.1363"/>
<feature type="region of interest" description="Disordered" evidence="1">
    <location>
        <begin position="1"/>
        <end position="31"/>
    </location>
</feature>
<dbReference type="Proteomes" id="UP000032452">
    <property type="component" value="Unassembled WGS sequence"/>
</dbReference>
<name>A0A0D8ZZ27_9CYAN</name>
<dbReference type="EMBL" id="JYON01000001">
    <property type="protein sequence ID" value="KJH73662.1"/>
    <property type="molecule type" value="Genomic_DNA"/>
</dbReference>
<organism evidence="2 3">
    <name type="scientific">Aliterella atlantica CENA595</name>
    <dbReference type="NCBI Taxonomy" id="1618023"/>
    <lineage>
        <taxon>Bacteria</taxon>
        <taxon>Bacillati</taxon>
        <taxon>Cyanobacteriota</taxon>
        <taxon>Cyanophyceae</taxon>
        <taxon>Chroococcidiopsidales</taxon>
        <taxon>Aliterellaceae</taxon>
        <taxon>Aliterella</taxon>
    </lineage>
</organism>
<reference evidence="2 3" key="1">
    <citation type="submission" date="2015-02" db="EMBL/GenBank/DDBJ databases">
        <title>Draft genome of a novel marine cyanobacterium (Chroococcales) isolated from South Atlantic Ocean.</title>
        <authorList>
            <person name="Rigonato J."/>
            <person name="Alvarenga D.O."/>
            <person name="Branco L.H."/>
            <person name="Varani A.M."/>
            <person name="Brandini F.P."/>
            <person name="Fiore M.F."/>
        </authorList>
    </citation>
    <scope>NUCLEOTIDE SEQUENCE [LARGE SCALE GENOMIC DNA]</scope>
    <source>
        <strain evidence="2 3">CENA595</strain>
    </source>
</reference>
<protein>
    <submittedName>
        <fullName evidence="2">Uncharacterized protein</fullName>
    </submittedName>
</protein>